<evidence type="ECO:0000259" key="11">
    <source>
        <dbReference type="Pfam" id="PF00535"/>
    </source>
</evidence>
<dbReference type="SUPFAM" id="SSF53448">
    <property type="entry name" value="Nucleotide-diphospho-sugar transferases"/>
    <property type="match status" value="1"/>
</dbReference>
<evidence type="ECO:0000256" key="1">
    <source>
        <dbReference type="ARBA" id="ARBA00001936"/>
    </source>
</evidence>
<evidence type="ECO:0000313" key="13">
    <source>
        <dbReference type="Proteomes" id="UP000431092"/>
    </source>
</evidence>
<dbReference type="Pfam" id="PF00535">
    <property type="entry name" value="Glycos_transf_2"/>
    <property type="match status" value="1"/>
</dbReference>
<evidence type="ECO:0000313" key="12">
    <source>
        <dbReference type="EMBL" id="MTB71135.1"/>
    </source>
</evidence>
<evidence type="ECO:0000256" key="8">
    <source>
        <dbReference type="ARBA" id="ARBA00040894"/>
    </source>
</evidence>
<protein>
    <recommendedName>
        <fullName evidence="8">Glucosyl-3-phosphoglycerate synthase</fullName>
        <ecNumber evidence="7">2.4.1.266</ecNumber>
    </recommendedName>
</protein>
<dbReference type="InterPro" id="IPR050256">
    <property type="entry name" value="Glycosyltransferase_2"/>
</dbReference>
<keyword evidence="13" id="KW-1185">Reference proteome</keyword>
<comment type="catalytic activity">
    <reaction evidence="10">
        <text>an NDP-alpha-D-glucose + (2R)-3-phosphoglycerate = (2R)-2-O-(alpha-D-glucopyranosyl)-3-phospho-glycerate + a ribonucleoside 5'-diphosphate + H(+)</text>
        <dbReference type="Rhea" id="RHEA:47244"/>
        <dbReference type="ChEBI" id="CHEBI:15378"/>
        <dbReference type="ChEBI" id="CHEBI:57930"/>
        <dbReference type="ChEBI" id="CHEBI:58272"/>
        <dbReference type="ChEBI" id="CHEBI:62600"/>
        <dbReference type="ChEBI" id="CHEBI:76533"/>
        <dbReference type="EC" id="2.4.1.266"/>
    </reaction>
    <physiologicalReaction direction="left-to-right" evidence="10">
        <dbReference type="Rhea" id="RHEA:47245"/>
    </physiologicalReaction>
</comment>
<keyword evidence="6" id="KW-0460">Magnesium</keyword>
<dbReference type="Gene3D" id="3.90.550.10">
    <property type="entry name" value="Spore Coat Polysaccharide Biosynthesis Protein SpsA, Chain A"/>
    <property type="match status" value="1"/>
</dbReference>
<dbReference type="RefSeq" id="WP_311966401.1">
    <property type="nucleotide sequence ID" value="NZ_WLVL01000017.1"/>
</dbReference>
<gene>
    <name evidence="12" type="ORF">GGG17_03925</name>
</gene>
<comment type="cofactor">
    <cofactor evidence="2">
        <name>Mg(2+)</name>
        <dbReference type="ChEBI" id="CHEBI:18420"/>
    </cofactor>
</comment>
<dbReference type="InterPro" id="IPR001173">
    <property type="entry name" value="Glyco_trans_2-like"/>
</dbReference>
<keyword evidence="4" id="KW-0328">Glycosyltransferase</keyword>
<comment type="cofactor">
    <cofactor evidence="1">
        <name>Mn(2+)</name>
        <dbReference type="ChEBI" id="CHEBI:29035"/>
    </cofactor>
</comment>
<evidence type="ECO:0000256" key="7">
    <source>
        <dbReference type="ARBA" id="ARBA00039022"/>
    </source>
</evidence>
<evidence type="ECO:0000256" key="5">
    <source>
        <dbReference type="ARBA" id="ARBA00022679"/>
    </source>
</evidence>
<dbReference type="PANTHER" id="PTHR48090">
    <property type="entry name" value="UNDECAPRENYL-PHOSPHATE 4-DEOXY-4-FORMAMIDO-L-ARABINOSE TRANSFERASE-RELATED"/>
    <property type="match status" value="1"/>
</dbReference>
<feature type="domain" description="Glycosyltransferase 2-like" evidence="11">
    <location>
        <begin position="11"/>
        <end position="138"/>
    </location>
</feature>
<dbReference type="GO" id="GO:0016757">
    <property type="term" value="F:glycosyltransferase activity"/>
    <property type="evidence" value="ECO:0007669"/>
    <property type="project" value="UniProtKB-KW"/>
</dbReference>
<evidence type="ECO:0000256" key="6">
    <source>
        <dbReference type="ARBA" id="ARBA00022842"/>
    </source>
</evidence>
<dbReference type="AlphaFoldDB" id="A0A6I3IHH0"/>
<proteinExistence type="inferred from homology"/>
<reference evidence="12 13" key="1">
    <citation type="submission" date="2019-11" db="EMBL/GenBank/DDBJ databases">
        <title>Whole genome sequencing identifies a novel species of the genus Arsenicicoccus isolated from human blood.</title>
        <authorList>
            <person name="Jeong J.H."/>
            <person name="Kweon O.J."/>
            <person name="Kim H.R."/>
            <person name="Kim T.-H."/>
            <person name="Ha S.-M."/>
            <person name="Lee M.-K."/>
        </authorList>
    </citation>
    <scope>NUCLEOTIDE SEQUENCE [LARGE SCALE GENOMIC DNA]</scope>
    <source>
        <strain evidence="12 13">MKL-02</strain>
    </source>
</reference>
<keyword evidence="5 12" id="KW-0808">Transferase</keyword>
<evidence type="ECO:0000256" key="4">
    <source>
        <dbReference type="ARBA" id="ARBA00022676"/>
    </source>
</evidence>
<evidence type="ECO:0000256" key="3">
    <source>
        <dbReference type="ARBA" id="ARBA00006739"/>
    </source>
</evidence>
<comment type="caution">
    <text evidence="12">The sequence shown here is derived from an EMBL/GenBank/DDBJ whole genome shotgun (WGS) entry which is preliminary data.</text>
</comment>
<comment type="catalytic activity">
    <reaction evidence="9">
        <text>(2R)-3-phosphoglycerate + UDP-alpha-D-glucose = (2R)-2-O-(alpha-D-glucopyranosyl)-3-phospho-glycerate + UDP + H(+)</text>
        <dbReference type="Rhea" id="RHEA:31319"/>
        <dbReference type="ChEBI" id="CHEBI:15378"/>
        <dbReference type="ChEBI" id="CHEBI:58223"/>
        <dbReference type="ChEBI" id="CHEBI:58272"/>
        <dbReference type="ChEBI" id="CHEBI:58885"/>
        <dbReference type="ChEBI" id="CHEBI:62600"/>
        <dbReference type="EC" id="2.4.1.266"/>
    </reaction>
    <physiologicalReaction direction="left-to-right" evidence="9">
        <dbReference type="Rhea" id="RHEA:31320"/>
    </physiologicalReaction>
</comment>
<sequence length="250" mass="26635">MSGDHGRPVAVVIPAKDEAERIGATIRAAASLPGVDLVVVVDDGSRDDTQSVARQAGAVVARHFRNRGKAAAMQTGAAVVERRDQHEGRAGAERRLLLFVDADLEDSAVEVGVLVPPVAGGEADLAIATLPPQRSAGGGRGFVVRLAREGIRSLTGWTPTQPLSGMRCLSREAYDAAQPFAAGWGVETAMTIDVLAAGLRVVEVPCALHHRVTGSDWRGQLHRAAQYRDVWRALAVRRLRARRAGRRAPD</sequence>
<accession>A0A6I3IHH0</accession>
<dbReference type="EC" id="2.4.1.266" evidence="7"/>
<evidence type="ECO:0000256" key="9">
    <source>
        <dbReference type="ARBA" id="ARBA00048689"/>
    </source>
</evidence>
<dbReference type="PANTHER" id="PTHR48090:SF10">
    <property type="entry name" value="GLUCOSYL-3-PHOSPHOGLYCERATE SYNTHASE"/>
    <property type="match status" value="1"/>
</dbReference>
<evidence type="ECO:0000256" key="2">
    <source>
        <dbReference type="ARBA" id="ARBA00001946"/>
    </source>
</evidence>
<name>A0A6I3IHH0_9MICO</name>
<dbReference type="InterPro" id="IPR029044">
    <property type="entry name" value="Nucleotide-diphossugar_trans"/>
</dbReference>
<evidence type="ECO:0000256" key="10">
    <source>
        <dbReference type="ARBA" id="ARBA00048997"/>
    </source>
</evidence>
<organism evidence="12 13">
    <name type="scientific">Arsenicicoccus cauae</name>
    <dbReference type="NCBI Taxonomy" id="2663847"/>
    <lineage>
        <taxon>Bacteria</taxon>
        <taxon>Bacillati</taxon>
        <taxon>Actinomycetota</taxon>
        <taxon>Actinomycetes</taxon>
        <taxon>Micrococcales</taxon>
        <taxon>Intrasporangiaceae</taxon>
        <taxon>Arsenicicoccus</taxon>
    </lineage>
</organism>
<dbReference type="Proteomes" id="UP000431092">
    <property type="component" value="Unassembled WGS sequence"/>
</dbReference>
<dbReference type="EMBL" id="WLVL01000017">
    <property type="protein sequence ID" value="MTB71135.1"/>
    <property type="molecule type" value="Genomic_DNA"/>
</dbReference>
<comment type="similarity">
    <text evidence="3">Belongs to the glycosyltransferase 2 family.</text>
</comment>